<accession>T1KP43</accession>
<feature type="compositionally biased region" description="Low complexity" evidence="1">
    <location>
        <begin position="74"/>
        <end position="108"/>
    </location>
</feature>
<reference evidence="3" key="1">
    <citation type="submission" date="2011-08" db="EMBL/GenBank/DDBJ databases">
        <authorList>
            <person name="Rombauts S."/>
        </authorList>
    </citation>
    <scope>NUCLEOTIDE SEQUENCE</scope>
    <source>
        <strain evidence="3">London</strain>
    </source>
</reference>
<dbReference type="Proteomes" id="UP000015104">
    <property type="component" value="Unassembled WGS sequence"/>
</dbReference>
<dbReference type="EnsemblMetazoa" id="tetur16g03360.1">
    <property type="protein sequence ID" value="tetur16g03360.1"/>
    <property type="gene ID" value="tetur16g03360"/>
</dbReference>
<keyword evidence="3" id="KW-1185">Reference proteome</keyword>
<feature type="region of interest" description="Disordered" evidence="1">
    <location>
        <begin position="57"/>
        <end position="125"/>
    </location>
</feature>
<name>T1KP43_TETUR</name>
<evidence type="ECO:0000313" key="3">
    <source>
        <dbReference type="Proteomes" id="UP000015104"/>
    </source>
</evidence>
<feature type="compositionally biased region" description="Basic and acidic residues" evidence="1">
    <location>
        <begin position="57"/>
        <end position="72"/>
    </location>
</feature>
<sequence>MSENCHVCGRALTKRGRKKCQKELLLLYMTEMQKNTYHPDSCSVCRSCAVAYEAWKRNRSSESNQYRERDQEIASSSASESSGTTPSVSSASLSESLPSSAGSSSAGPSRKRRYRSDLHVNMSTG</sequence>
<dbReference type="EMBL" id="CAEY01000286">
    <property type="status" value="NOT_ANNOTATED_CDS"/>
    <property type="molecule type" value="Genomic_DNA"/>
</dbReference>
<evidence type="ECO:0000313" key="2">
    <source>
        <dbReference type="EnsemblMetazoa" id="tetur16g03360.1"/>
    </source>
</evidence>
<reference evidence="2" key="2">
    <citation type="submission" date="2015-06" db="UniProtKB">
        <authorList>
            <consortium name="EnsemblMetazoa"/>
        </authorList>
    </citation>
    <scope>IDENTIFICATION</scope>
</reference>
<organism evidence="2 3">
    <name type="scientific">Tetranychus urticae</name>
    <name type="common">Two-spotted spider mite</name>
    <dbReference type="NCBI Taxonomy" id="32264"/>
    <lineage>
        <taxon>Eukaryota</taxon>
        <taxon>Metazoa</taxon>
        <taxon>Ecdysozoa</taxon>
        <taxon>Arthropoda</taxon>
        <taxon>Chelicerata</taxon>
        <taxon>Arachnida</taxon>
        <taxon>Acari</taxon>
        <taxon>Acariformes</taxon>
        <taxon>Trombidiformes</taxon>
        <taxon>Prostigmata</taxon>
        <taxon>Eleutherengona</taxon>
        <taxon>Raphignathae</taxon>
        <taxon>Tetranychoidea</taxon>
        <taxon>Tetranychidae</taxon>
        <taxon>Tetranychus</taxon>
    </lineage>
</organism>
<proteinExistence type="predicted"/>
<evidence type="ECO:0000256" key="1">
    <source>
        <dbReference type="SAM" id="MobiDB-lite"/>
    </source>
</evidence>
<dbReference type="HOGENOM" id="CLU_1995517_0_0_1"/>
<dbReference type="AlphaFoldDB" id="T1KP43"/>
<protein>
    <submittedName>
        <fullName evidence="2">Uncharacterized protein</fullName>
    </submittedName>
</protein>